<organism evidence="3 4">
    <name type="scientific">Pacificimonas flava</name>
    <dbReference type="NCBI Taxonomy" id="1234595"/>
    <lineage>
        <taxon>Bacteria</taxon>
        <taxon>Pseudomonadati</taxon>
        <taxon>Pseudomonadota</taxon>
        <taxon>Alphaproteobacteria</taxon>
        <taxon>Sphingomonadales</taxon>
        <taxon>Sphingosinicellaceae</taxon>
        <taxon>Pacificimonas</taxon>
    </lineage>
</organism>
<accession>A0A219B569</accession>
<dbReference type="RefSeq" id="WP_088712303.1">
    <property type="nucleotide sequence ID" value="NZ_NFZT01000001.1"/>
</dbReference>
<dbReference type="Pfam" id="PF09335">
    <property type="entry name" value="VTT_dom"/>
    <property type="match status" value="1"/>
</dbReference>
<feature type="transmembrane region" description="Helical" evidence="1">
    <location>
        <begin position="55"/>
        <end position="78"/>
    </location>
</feature>
<dbReference type="OrthoDB" id="9810270at2"/>
<sequence>MLKSLYRWTLEKAANPLAERWLALVSFLESSVFPIPPDVMLVPMALARPHRALRLAGICTFASVCGAALGWIIGASFFEVIGAPIVSFYGAEDKFAEIQAAFNEEGVAIVLLAGFTPIPFKVITIASGMTGMSIYSMLAASIVGRGARFFLLAGLLKLFGEPVKRLIDRHFGLITILVALLIVAGFAAIHYLL</sequence>
<dbReference type="PANTHER" id="PTHR42709:SF11">
    <property type="entry name" value="DEDA FAMILY PROTEIN"/>
    <property type="match status" value="1"/>
</dbReference>
<gene>
    <name evidence="3" type="ORF">B5C34_08700</name>
</gene>
<comment type="caution">
    <text evidence="3">The sequence shown here is derived from an EMBL/GenBank/DDBJ whole genome shotgun (WGS) entry which is preliminary data.</text>
</comment>
<dbReference type="AlphaFoldDB" id="A0A219B569"/>
<keyword evidence="1" id="KW-0472">Membrane</keyword>
<dbReference type="PANTHER" id="PTHR42709">
    <property type="entry name" value="ALKALINE PHOSPHATASE LIKE PROTEIN"/>
    <property type="match status" value="1"/>
</dbReference>
<proteinExistence type="predicted"/>
<feature type="domain" description="VTT" evidence="2">
    <location>
        <begin position="58"/>
        <end position="155"/>
    </location>
</feature>
<dbReference type="GO" id="GO:0005886">
    <property type="term" value="C:plasma membrane"/>
    <property type="evidence" value="ECO:0007669"/>
    <property type="project" value="TreeGrafter"/>
</dbReference>
<evidence type="ECO:0000313" key="3">
    <source>
        <dbReference type="EMBL" id="OWV33530.1"/>
    </source>
</evidence>
<protein>
    <submittedName>
        <fullName evidence="3">Cytochrome B</fullName>
    </submittedName>
</protein>
<dbReference type="InterPro" id="IPR032816">
    <property type="entry name" value="VTT_dom"/>
</dbReference>
<feature type="transmembrane region" description="Helical" evidence="1">
    <location>
        <begin position="171"/>
        <end position="192"/>
    </location>
</feature>
<evidence type="ECO:0000313" key="4">
    <source>
        <dbReference type="Proteomes" id="UP000198462"/>
    </source>
</evidence>
<dbReference type="Proteomes" id="UP000198462">
    <property type="component" value="Unassembled WGS sequence"/>
</dbReference>
<keyword evidence="4" id="KW-1185">Reference proteome</keyword>
<evidence type="ECO:0000259" key="2">
    <source>
        <dbReference type="Pfam" id="PF09335"/>
    </source>
</evidence>
<keyword evidence="1" id="KW-1133">Transmembrane helix</keyword>
<reference evidence="4" key="1">
    <citation type="submission" date="2017-05" db="EMBL/GenBank/DDBJ databases">
        <authorList>
            <person name="Lin X."/>
        </authorList>
    </citation>
    <scope>NUCLEOTIDE SEQUENCE [LARGE SCALE GENOMIC DNA]</scope>
    <source>
        <strain evidence="4">JLT2012</strain>
    </source>
</reference>
<evidence type="ECO:0000256" key="1">
    <source>
        <dbReference type="SAM" id="Phobius"/>
    </source>
</evidence>
<dbReference type="InterPro" id="IPR051311">
    <property type="entry name" value="DedA_domain"/>
</dbReference>
<dbReference type="EMBL" id="NFZT01000001">
    <property type="protein sequence ID" value="OWV33530.1"/>
    <property type="molecule type" value="Genomic_DNA"/>
</dbReference>
<keyword evidence="1" id="KW-0812">Transmembrane</keyword>
<name>A0A219B569_9SPHN</name>